<feature type="compositionally biased region" description="Low complexity" evidence="1">
    <location>
        <begin position="20"/>
        <end position="41"/>
    </location>
</feature>
<dbReference type="EMBL" id="BNJQ01000003">
    <property type="protein sequence ID" value="GHP02374.1"/>
    <property type="molecule type" value="Genomic_DNA"/>
</dbReference>
<keyword evidence="4" id="KW-1185">Reference proteome</keyword>
<evidence type="ECO:0000256" key="1">
    <source>
        <dbReference type="SAM" id="MobiDB-lite"/>
    </source>
</evidence>
<name>A0A830H5Q8_9CHLO</name>
<feature type="region of interest" description="Disordered" evidence="1">
    <location>
        <begin position="1"/>
        <end position="53"/>
    </location>
</feature>
<dbReference type="CDD" id="cd02440">
    <property type="entry name" value="AdoMet_MTases"/>
    <property type="match status" value="1"/>
</dbReference>
<evidence type="ECO:0000313" key="3">
    <source>
        <dbReference type="EMBL" id="GHP02374.1"/>
    </source>
</evidence>
<accession>A0A830H5Q8</accession>
<dbReference type="InterPro" id="IPR013216">
    <property type="entry name" value="Methyltransf_11"/>
</dbReference>
<organism evidence="3 4">
    <name type="scientific">Pycnococcus provasolii</name>
    <dbReference type="NCBI Taxonomy" id="41880"/>
    <lineage>
        <taxon>Eukaryota</taxon>
        <taxon>Viridiplantae</taxon>
        <taxon>Chlorophyta</taxon>
        <taxon>Pseudoscourfieldiophyceae</taxon>
        <taxon>Pseudoscourfieldiales</taxon>
        <taxon>Pycnococcaceae</taxon>
        <taxon>Pycnococcus</taxon>
    </lineage>
</organism>
<evidence type="ECO:0000259" key="2">
    <source>
        <dbReference type="Pfam" id="PF08241"/>
    </source>
</evidence>
<dbReference type="Gene3D" id="3.40.50.150">
    <property type="entry name" value="Vaccinia Virus protein VP39"/>
    <property type="match status" value="1"/>
</dbReference>
<reference evidence="3" key="1">
    <citation type="submission" date="2020-10" db="EMBL/GenBank/DDBJ databases">
        <title>Unveiling of a novel bifunctional photoreceptor, Dualchrome1, isolated from a cosmopolitan green alga.</title>
        <authorList>
            <person name="Suzuki S."/>
            <person name="Kawachi M."/>
        </authorList>
    </citation>
    <scope>NUCLEOTIDE SEQUENCE</scope>
    <source>
        <strain evidence="3">NIES 2893</strain>
    </source>
</reference>
<sequence>MSVVMQRQQHGSVMRRRSTPRTSVSTRASSSSSNNNNSPAVLRRTLDGPAMTKLDPGDDRNFYAVPRMVKHVDDTFLAQVTELYRQRIPTEEAAVFDMCSSWVSHLPSERDYSFVAAHGMNAAELAANRQLDQFFVRNLNKDRSPFPHEDNTFDAVLCCVSIQYMQYPEEVLAECLRILKPGGCVIITFSNRLFYQKAVAAWRDATGYARCQLVCSYLRNVKGYTEPETILEVPLGDGPLLPSALQNAPSALQQAYLSAMDMPVGKAIRRLAERSANDPFYAIVSYKSFKRIDDE</sequence>
<protein>
    <recommendedName>
        <fullName evidence="2">Methyltransferase type 11 domain-containing protein</fullName>
    </recommendedName>
</protein>
<evidence type="ECO:0000313" key="4">
    <source>
        <dbReference type="Proteomes" id="UP000660262"/>
    </source>
</evidence>
<dbReference type="Proteomes" id="UP000660262">
    <property type="component" value="Unassembled WGS sequence"/>
</dbReference>
<dbReference type="PANTHER" id="PTHR43036">
    <property type="entry name" value="OSJNBB0011N17.9 PROTEIN"/>
    <property type="match status" value="1"/>
</dbReference>
<feature type="domain" description="Methyltransferase type 11" evidence="2">
    <location>
        <begin position="128"/>
        <end position="187"/>
    </location>
</feature>
<dbReference type="AlphaFoldDB" id="A0A830H5Q8"/>
<feature type="compositionally biased region" description="Polar residues" evidence="1">
    <location>
        <begin position="1"/>
        <end position="11"/>
    </location>
</feature>
<dbReference type="GO" id="GO:0008757">
    <property type="term" value="F:S-adenosylmethionine-dependent methyltransferase activity"/>
    <property type="evidence" value="ECO:0007669"/>
    <property type="project" value="InterPro"/>
</dbReference>
<proteinExistence type="predicted"/>
<dbReference type="SUPFAM" id="SSF53335">
    <property type="entry name" value="S-adenosyl-L-methionine-dependent methyltransferases"/>
    <property type="match status" value="1"/>
</dbReference>
<gene>
    <name evidence="3" type="ORF">PPROV_000113100</name>
</gene>
<dbReference type="Pfam" id="PF08241">
    <property type="entry name" value="Methyltransf_11"/>
    <property type="match status" value="1"/>
</dbReference>
<dbReference type="InterPro" id="IPR029063">
    <property type="entry name" value="SAM-dependent_MTases_sf"/>
</dbReference>
<comment type="caution">
    <text evidence="3">The sequence shown here is derived from an EMBL/GenBank/DDBJ whole genome shotgun (WGS) entry which is preliminary data.</text>
</comment>
<dbReference type="PANTHER" id="PTHR43036:SF2">
    <property type="entry name" value="OS04G0481300 PROTEIN"/>
    <property type="match status" value="1"/>
</dbReference>
<dbReference type="OrthoDB" id="2013972at2759"/>